<dbReference type="AlphaFoldDB" id="A0AAV4PH30"/>
<reference evidence="1 2" key="1">
    <citation type="submission" date="2021-06" db="EMBL/GenBank/DDBJ databases">
        <title>Caerostris extrusa draft genome.</title>
        <authorList>
            <person name="Kono N."/>
            <person name="Arakawa K."/>
        </authorList>
    </citation>
    <scope>NUCLEOTIDE SEQUENCE [LARGE SCALE GENOMIC DNA]</scope>
</reference>
<organism evidence="1 2">
    <name type="scientific">Caerostris extrusa</name>
    <name type="common">Bark spider</name>
    <name type="synonym">Caerostris bankana</name>
    <dbReference type="NCBI Taxonomy" id="172846"/>
    <lineage>
        <taxon>Eukaryota</taxon>
        <taxon>Metazoa</taxon>
        <taxon>Ecdysozoa</taxon>
        <taxon>Arthropoda</taxon>
        <taxon>Chelicerata</taxon>
        <taxon>Arachnida</taxon>
        <taxon>Araneae</taxon>
        <taxon>Araneomorphae</taxon>
        <taxon>Entelegynae</taxon>
        <taxon>Araneoidea</taxon>
        <taxon>Araneidae</taxon>
        <taxon>Caerostris</taxon>
    </lineage>
</organism>
<comment type="caution">
    <text evidence="1">The sequence shown here is derived from an EMBL/GenBank/DDBJ whole genome shotgun (WGS) entry which is preliminary data.</text>
</comment>
<name>A0AAV4PH30_CAEEX</name>
<gene>
    <name evidence="1" type="ORF">CEXT_442761</name>
</gene>
<keyword evidence="2" id="KW-1185">Reference proteome</keyword>
<sequence>MGCQDTEAQSCARSQIWCVPELAAFETCLPSVCIQRLTSFIYKVPPKELQIKHLLNSSFSNVLIHPSQLLTRKIPTTLKMNIPSKSSSFYPRVPCRTSSLNAHPSYSSRRIGQRGACKESSIKGGGMKVFCQAPSPSSLKHLTRTIPGAVRTT</sequence>
<evidence type="ECO:0000313" key="2">
    <source>
        <dbReference type="Proteomes" id="UP001054945"/>
    </source>
</evidence>
<dbReference type="EMBL" id="BPLR01004463">
    <property type="protein sequence ID" value="GIX95021.1"/>
    <property type="molecule type" value="Genomic_DNA"/>
</dbReference>
<evidence type="ECO:0000313" key="1">
    <source>
        <dbReference type="EMBL" id="GIX95021.1"/>
    </source>
</evidence>
<protein>
    <submittedName>
        <fullName evidence="1">Uncharacterized protein</fullName>
    </submittedName>
</protein>
<proteinExistence type="predicted"/>
<accession>A0AAV4PH30</accession>
<dbReference type="Proteomes" id="UP001054945">
    <property type="component" value="Unassembled WGS sequence"/>
</dbReference>